<evidence type="ECO:0000256" key="1">
    <source>
        <dbReference type="SAM" id="Phobius"/>
    </source>
</evidence>
<keyword evidence="1" id="KW-0812">Transmembrane</keyword>
<dbReference type="RefSeq" id="YP_009789891.1">
    <property type="nucleotide sequence ID" value="NC_047819.1"/>
</dbReference>
<protein>
    <submittedName>
        <fullName evidence="2">Uncharacterized protein</fullName>
    </submittedName>
</protein>
<keyword evidence="1" id="KW-1133">Transmembrane helix</keyword>
<sequence length="37" mass="4426">MGASFVKYFLVLIFAGFILSYVYRTYVVIRSAIKRWF</sequence>
<dbReference type="Proteomes" id="UP000222626">
    <property type="component" value="Segment"/>
</dbReference>
<evidence type="ECO:0000313" key="3">
    <source>
        <dbReference type="Proteomes" id="UP000222626"/>
    </source>
</evidence>
<dbReference type="EMBL" id="LC216347">
    <property type="protein sequence ID" value="BBA26445.1"/>
    <property type="molecule type" value="Genomic_DNA"/>
</dbReference>
<feature type="transmembrane region" description="Helical" evidence="1">
    <location>
        <begin position="6"/>
        <end position="29"/>
    </location>
</feature>
<dbReference type="KEGG" id="vg:54980041"/>
<name>A0A250KA84_9CAUD</name>
<organism evidence="2 3">
    <name type="scientific">Pectobacterium phage PPWS4</name>
    <dbReference type="NCBI Taxonomy" id="1961914"/>
    <lineage>
        <taxon>Viruses</taxon>
        <taxon>Duplodnaviria</taxon>
        <taxon>Heunggongvirae</taxon>
        <taxon>Uroviricota</taxon>
        <taxon>Caudoviricetes</taxon>
        <taxon>Autographivirales</taxon>
        <taxon>Autotranscriptaviridae</taxon>
        <taxon>Studiervirinae</taxon>
        <taxon>Pektosvirus</taxon>
        <taxon>Pektosvirus PPWS4</taxon>
    </lineage>
</organism>
<proteinExistence type="predicted"/>
<keyword evidence="1" id="KW-0472">Membrane</keyword>
<accession>A0A250KA84</accession>
<reference evidence="2 3" key="1">
    <citation type="submission" date="2017-02" db="EMBL/GenBank/DDBJ databases">
        <title>T7phage infectious to Pectobacterium.</title>
        <authorList>
            <person name="Hirata H."/>
            <person name="Kashihara M."/>
        </authorList>
    </citation>
    <scope>NUCLEOTIDE SEQUENCE [LARGE SCALE GENOMIC DNA]</scope>
</reference>
<dbReference type="GeneID" id="54980041"/>
<evidence type="ECO:0000313" key="2">
    <source>
        <dbReference type="EMBL" id="BBA26445.1"/>
    </source>
</evidence>
<keyword evidence="3" id="KW-1185">Reference proteome</keyword>